<dbReference type="InterPro" id="IPR051320">
    <property type="entry name" value="Viral_Replic_Matur_Polypro"/>
</dbReference>
<evidence type="ECO:0000256" key="1">
    <source>
        <dbReference type="ARBA" id="ARBA00010879"/>
    </source>
</evidence>
<dbReference type="PROSITE" id="PS50878">
    <property type="entry name" value="RT_POL"/>
    <property type="match status" value="1"/>
</dbReference>
<comment type="similarity">
    <text evidence="1">Belongs to the beta type-B retroviral polymerase family. HERV class-II K(HML-2) pol subfamily.</text>
</comment>
<reference evidence="4" key="2">
    <citation type="submission" date="2025-09" db="UniProtKB">
        <authorList>
            <consortium name="Ensembl"/>
        </authorList>
    </citation>
    <scope>IDENTIFICATION</scope>
</reference>
<dbReference type="SUPFAM" id="SSF56672">
    <property type="entry name" value="DNA/RNA polymerases"/>
    <property type="match status" value="1"/>
</dbReference>
<dbReference type="Ensembl" id="ENSPMGT00000031823.1">
    <property type="protein sequence ID" value="ENSPMGP00000029896.1"/>
    <property type="gene ID" value="ENSPMGG00000024049.1"/>
</dbReference>
<feature type="domain" description="Reverse transcriptase" evidence="3">
    <location>
        <begin position="155"/>
        <end position="325"/>
    </location>
</feature>
<reference evidence="4" key="1">
    <citation type="submission" date="2025-08" db="UniProtKB">
        <authorList>
            <consortium name="Ensembl"/>
        </authorList>
    </citation>
    <scope>IDENTIFICATION</scope>
</reference>
<evidence type="ECO:0000259" key="3">
    <source>
        <dbReference type="PROSITE" id="PS50878"/>
    </source>
</evidence>
<protein>
    <recommendedName>
        <fullName evidence="2">ribonuclease H</fullName>
        <ecNumber evidence="2">3.1.26.4</ecNumber>
    </recommendedName>
</protein>
<dbReference type="Gene3D" id="3.30.70.270">
    <property type="match status" value="1"/>
</dbReference>
<evidence type="ECO:0000313" key="4">
    <source>
        <dbReference type="Ensembl" id="ENSPMGP00000029896.1"/>
    </source>
</evidence>
<keyword evidence="5" id="KW-1185">Reference proteome</keyword>
<dbReference type="Pfam" id="PF00078">
    <property type="entry name" value="RVT_1"/>
    <property type="match status" value="1"/>
</dbReference>
<dbReference type="InterPro" id="IPR043128">
    <property type="entry name" value="Rev_trsase/Diguanyl_cyclase"/>
</dbReference>
<accession>A0A3B4BME9</accession>
<dbReference type="Proteomes" id="UP000261520">
    <property type="component" value="Unplaced"/>
</dbReference>
<evidence type="ECO:0000256" key="2">
    <source>
        <dbReference type="ARBA" id="ARBA00012180"/>
    </source>
</evidence>
<sequence length="325" mass="37107">MALAVTVPEELKPYYRAGEETAPYVSLAISKNHTQKSLGPMTKLAAMLHYEPTVQPEVFYNDNNHIFKIILPQDMGDITRTSKQTRHRTHMKIPDSEKYLNQVPNHIWMTHPNDAEQTKLVFRVELTTDRLINRPQYPLKLEQMAGIEEIIDGLLMAGVIHETHSEYNTPLFPMKKSDLVNWRMVQDFRPINEVTAGESHPVPDPYIALNNLLPQHQFYTVIDLANAFFTINIAPESQKCFAFTFNGKQYTYARMPQGWKHSPGYFNNFLTKDLTDLTLSSKCTLIQYVDDILIAGPTSQDVLQATVKLLTHLSTKGYEVNSLPG</sequence>
<dbReference type="GO" id="GO:0004523">
    <property type="term" value="F:RNA-DNA hybrid ribonuclease activity"/>
    <property type="evidence" value="ECO:0007669"/>
    <property type="project" value="UniProtKB-EC"/>
</dbReference>
<name>A0A3B4BME9_9GOBI</name>
<proteinExistence type="inferred from homology"/>
<dbReference type="AlphaFoldDB" id="A0A3B4BME9"/>
<dbReference type="InterPro" id="IPR000477">
    <property type="entry name" value="RT_dom"/>
</dbReference>
<dbReference type="EC" id="3.1.26.4" evidence="2"/>
<dbReference type="PANTHER" id="PTHR33064:SF37">
    <property type="entry name" value="RIBONUCLEASE H"/>
    <property type="match status" value="1"/>
</dbReference>
<evidence type="ECO:0000313" key="5">
    <source>
        <dbReference type="Proteomes" id="UP000261520"/>
    </source>
</evidence>
<dbReference type="InterPro" id="IPR043502">
    <property type="entry name" value="DNA/RNA_pol_sf"/>
</dbReference>
<organism evidence="4 5">
    <name type="scientific">Periophthalmus magnuspinnatus</name>
    <dbReference type="NCBI Taxonomy" id="409849"/>
    <lineage>
        <taxon>Eukaryota</taxon>
        <taxon>Metazoa</taxon>
        <taxon>Chordata</taxon>
        <taxon>Craniata</taxon>
        <taxon>Vertebrata</taxon>
        <taxon>Euteleostomi</taxon>
        <taxon>Actinopterygii</taxon>
        <taxon>Neopterygii</taxon>
        <taxon>Teleostei</taxon>
        <taxon>Neoteleostei</taxon>
        <taxon>Acanthomorphata</taxon>
        <taxon>Gobiaria</taxon>
        <taxon>Gobiiformes</taxon>
        <taxon>Gobioidei</taxon>
        <taxon>Gobiidae</taxon>
        <taxon>Oxudercinae</taxon>
        <taxon>Periophthalmus</taxon>
    </lineage>
</organism>
<dbReference type="STRING" id="409849.ENSPMGP00000029896"/>
<dbReference type="PANTHER" id="PTHR33064">
    <property type="entry name" value="POL PROTEIN"/>
    <property type="match status" value="1"/>
</dbReference>
<dbReference type="Gene3D" id="3.10.10.10">
    <property type="entry name" value="HIV Type 1 Reverse Transcriptase, subunit A, domain 1"/>
    <property type="match status" value="1"/>
</dbReference>